<sequence length="164" mass="18928">MEYIIKAYGDLSQMEFGKYSDLMIFEVAEKDPTYLEWCIVNLDHFYINTDYHLRGVSLSDKAKEVLRLKAKKYDEQIAVEHNLTCADGYGKHDIDEDGICIVCGRDTCVPDSYYDDKNANDYENESDEIDKWNFEVLSGGQFGDYDSFKENGGDTDDLLEYLGR</sequence>
<feature type="domain" description="Exodeoxyribonuclease X-like C-terminal" evidence="1">
    <location>
        <begin position="14"/>
        <end position="43"/>
    </location>
</feature>
<comment type="caution">
    <text evidence="2">The sequence shown here is derived from an EMBL/GenBank/DDBJ whole genome shotgun (WGS) entry which is preliminary data.</text>
</comment>
<dbReference type="AlphaFoldDB" id="A0A3S0IMI3"/>
<protein>
    <recommendedName>
        <fullName evidence="1">Exodeoxyribonuclease X-like C-terminal domain-containing protein</fullName>
    </recommendedName>
</protein>
<name>A0A3S0IMI3_9BACT</name>
<dbReference type="RefSeq" id="WP_126693962.1">
    <property type="nucleotide sequence ID" value="NZ_RXOF01000008.1"/>
</dbReference>
<keyword evidence="3" id="KW-1185">Reference proteome</keyword>
<dbReference type="InterPro" id="IPR046768">
    <property type="entry name" value="ExoX-like_C"/>
</dbReference>
<gene>
    <name evidence="2" type="ORF">EJV47_14920</name>
</gene>
<evidence type="ECO:0000313" key="2">
    <source>
        <dbReference type="EMBL" id="RTQ48886.1"/>
    </source>
</evidence>
<evidence type="ECO:0000259" key="1">
    <source>
        <dbReference type="Pfam" id="PF20600"/>
    </source>
</evidence>
<proteinExistence type="predicted"/>
<dbReference type="EMBL" id="RXOF01000008">
    <property type="protein sequence ID" value="RTQ48886.1"/>
    <property type="molecule type" value="Genomic_DNA"/>
</dbReference>
<organism evidence="2 3">
    <name type="scientific">Hymenobacter gummosus</name>
    <dbReference type="NCBI Taxonomy" id="1776032"/>
    <lineage>
        <taxon>Bacteria</taxon>
        <taxon>Pseudomonadati</taxon>
        <taxon>Bacteroidota</taxon>
        <taxon>Cytophagia</taxon>
        <taxon>Cytophagales</taxon>
        <taxon>Hymenobacteraceae</taxon>
        <taxon>Hymenobacter</taxon>
    </lineage>
</organism>
<dbReference type="Pfam" id="PF20600">
    <property type="entry name" value="ExoX-like_C"/>
    <property type="match status" value="1"/>
</dbReference>
<dbReference type="OrthoDB" id="9791657at2"/>
<reference evidence="2 3" key="1">
    <citation type="submission" date="2018-12" db="EMBL/GenBank/DDBJ databases">
        <title>Hymenobacter gummosus sp. nov., isolated from a spring.</title>
        <authorList>
            <person name="Nie L."/>
        </authorList>
    </citation>
    <scope>NUCLEOTIDE SEQUENCE [LARGE SCALE GENOMIC DNA]</scope>
    <source>
        <strain evidence="2 3">KCTC 52166</strain>
    </source>
</reference>
<dbReference type="Proteomes" id="UP000282184">
    <property type="component" value="Unassembled WGS sequence"/>
</dbReference>
<accession>A0A3S0IMI3</accession>
<evidence type="ECO:0000313" key="3">
    <source>
        <dbReference type="Proteomes" id="UP000282184"/>
    </source>
</evidence>